<name>A0A0X3NN87_SCHSO</name>
<evidence type="ECO:0000259" key="3">
    <source>
        <dbReference type="PROSITE" id="PS50238"/>
    </source>
</evidence>
<accession>A0A0X3NN87</accession>
<feature type="region of interest" description="Disordered" evidence="2">
    <location>
        <begin position="658"/>
        <end position="733"/>
    </location>
</feature>
<feature type="compositionally biased region" description="Low complexity" evidence="2">
    <location>
        <begin position="585"/>
        <end position="631"/>
    </location>
</feature>
<sequence>GGGGGGGTAEAGSSMDSGLDSSQAGPALMNQVVKQKAKVERLEKQLADNDKKEIELMYTYKEAVEFANTKLCDLEKSKVEIICDTRLTVLKCEEVVSDSMAELISHLFVTRTTMLGKYESLAMNFQNYQPCKPYQQVLQSHIEKGTDVILEKYQFEGYHDIPTSATVKDRGDAPFGKFVSRFAQLYTKDNAEASDGLRGQLHSDSDSDQEETATTNATRGNSGTVLSSLVEFGSNLFRPDFKKASVRSKQRSGVNAASTAAVTAEEQAIAAALEASMEKEYDEACYIIAQCANGIESQPSGPSTLGIYRVPASKVKVAALFERLRPAQEASYACIDLSDEHPLTLASAIKTKLISLSEPLLSYSLYDKFVEIGKALDTTDQKIMDERVNLLRALFAQLTPSNWRLAGLLFHHLKRISGFQAENQMGQANLATMFGPTLLRQRPKFQVANMMEFVDNKWLTKVVEVAIDRASDIFGSTNNFSMRILMKELKDAAATREQQTQKEMPSITPPKSPRDDFYIDCSAKAAEASPSTRSAAGRIGKPLPLYRPYSERISPLMTELDQDRSTTSKTSEDTLKVTAFGCQYSASPRSSTSSSSETRQLTQAPVPTTTKTVTTKPPQQQLQQPKSTTTSEPASAVSGLKRLVSAKAYNIQQHFQQFTGSSSNASSSSNTNSKSDPRSPSSGVSGLVIGQPKVTRSKSSRASSSRNSTPDKHQQSTAFTVSDCSYIDNDQET</sequence>
<feature type="region of interest" description="Disordered" evidence="2">
    <location>
        <begin position="193"/>
        <end position="221"/>
    </location>
</feature>
<dbReference type="InterPro" id="IPR051025">
    <property type="entry name" value="RhoGAP"/>
</dbReference>
<dbReference type="InterPro" id="IPR008936">
    <property type="entry name" value="Rho_GTPase_activation_prot"/>
</dbReference>
<dbReference type="EMBL" id="GEEE01021764">
    <property type="protein sequence ID" value="JAP41461.1"/>
    <property type="molecule type" value="Transcribed_RNA"/>
</dbReference>
<dbReference type="InterPro" id="IPR027267">
    <property type="entry name" value="AH/BAR_dom_sf"/>
</dbReference>
<feature type="compositionally biased region" description="Polar residues" evidence="2">
    <location>
        <begin position="14"/>
        <end position="24"/>
    </location>
</feature>
<dbReference type="GO" id="GO:0051056">
    <property type="term" value="P:regulation of small GTPase mediated signal transduction"/>
    <property type="evidence" value="ECO:0007669"/>
    <property type="project" value="UniProtKB-ARBA"/>
</dbReference>
<dbReference type="CDD" id="cd00159">
    <property type="entry name" value="RhoGAP"/>
    <property type="match status" value="1"/>
</dbReference>
<dbReference type="PANTHER" id="PTHR15228:SF25">
    <property type="entry name" value="F-BAR DOMAIN-CONTAINING PROTEIN"/>
    <property type="match status" value="1"/>
</dbReference>
<dbReference type="Gene3D" id="1.10.555.10">
    <property type="entry name" value="Rho GTPase activation protein"/>
    <property type="match status" value="1"/>
</dbReference>
<feature type="compositionally biased region" description="Low complexity" evidence="2">
    <location>
        <begin position="661"/>
        <end position="674"/>
    </location>
</feature>
<feature type="region of interest" description="Disordered" evidence="2">
    <location>
        <begin position="494"/>
        <end position="514"/>
    </location>
</feature>
<proteinExistence type="predicted"/>
<reference evidence="4" key="1">
    <citation type="submission" date="2016-01" db="EMBL/GenBank/DDBJ databases">
        <title>Reference transcriptome for the parasite Schistocephalus solidus: insights into the molecular evolution of parasitism.</title>
        <authorList>
            <person name="Hebert F.O."/>
            <person name="Grambauer S."/>
            <person name="Barber I."/>
            <person name="Landry C.R."/>
            <person name="Aubin-Horth N."/>
        </authorList>
    </citation>
    <scope>NUCLEOTIDE SEQUENCE</scope>
</reference>
<feature type="region of interest" description="Disordered" evidence="2">
    <location>
        <begin position="584"/>
        <end position="636"/>
    </location>
</feature>
<feature type="domain" description="Rho-GAP" evidence="3">
    <location>
        <begin position="271"/>
        <end position="474"/>
    </location>
</feature>
<dbReference type="Pfam" id="PF00620">
    <property type="entry name" value="RhoGAP"/>
    <property type="match status" value="1"/>
</dbReference>
<dbReference type="GO" id="GO:0005096">
    <property type="term" value="F:GTPase activator activity"/>
    <property type="evidence" value="ECO:0007669"/>
    <property type="project" value="UniProtKB-KW"/>
</dbReference>
<feature type="non-terminal residue" evidence="4">
    <location>
        <position position="1"/>
    </location>
</feature>
<protein>
    <submittedName>
        <fullName evidence="4">GEM-interacting protein</fullName>
    </submittedName>
</protein>
<dbReference type="InterPro" id="IPR000198">
    <property type="entry name" value="RhoGAP_dom"/>
</dbReference>
<feature type="compositionally biased region" description="Polar residues" evidence="2">
    <location>
        <begin position="212"/>
        <end position="221"/>
    </location>
</feature>
<dbReference type="PROSITE" id="PS50238">
    <property type="entry name" value="RHOGAP"/>
    <property type="match status" value="1"/>
</dbReference>
<evidence type="ECO:0000256" key="2">
    <source>
        <dbReference type="SAM" id="MobiDB-lite"/>
    </source>
</evidence>
<dbReference type="GO" id="GO:0007165">
    <property type="term" value="P:signal transduction"/>
    <property type="evidence" value="ECO:0007669"/>
    <property type="project" value="InterPro"/>
</dbReference>
<gene>
    <name evidence="4" type="primary">GMIP</name>
    <name evidence="4" type="ORF">TR99334</name>
</gene>
<dbReference type="SUPFAM" id="SSF48350">
    <property type="entry name" value="GTPase activation domain, GAP"/>
    <property type="match status" value="1"/>
</dbReference>
<dbReference type="AlphaFoldDB" id="A0A0X3NN87"/>
<feature type="region of interest" description="Disordered" evidence="2">
    <location>
        <begin position="1"/>
        <end position="24"/>
    </location>
</feature>
<dbReference type="Gene3D" id="1.20.1270.60">
    <property type="entry name" value="Arfaptin homology (AH) domain/BAR domain"/>
    <property type="match status" value="1"/>
</dbReference>
<evidence type="ECO:0000256" key="1">
    <source>
        <dbReference type="ARBA" id="ARBA00022468"/>
    </source>
</evidence>
<dbReference type="PANTHER" id="PTHR15228">
    <property type="entry name" value="SPERMATHECAL PHYSIOLOGY VARIANT"/>
    <property type="match status" value="1"/>
</dbReference>
<organism evidence="4">
    <name type="scientific">Schistocephalus solidus</name>
    <name type="common">Tapeworm</name>
    <dbReference type="NCBI Taxonomy" id="70667"/>
    <lineage>
        <taxon>Eukaryota</taxon>
        <taxon>Metazoa</taxon>
        <taxon>Spiralia</taxon>
        <taxon>Lophotrochozoa</taxon>
        <taxon>Platyhelminthes</taxon>
        <taxon>Cestoda</taxon>
        <taxon>Eucestoda</taxon>
        <taxon>Diphyllobothriidea</taxon>
        <taxon>Diphyllobothriidae</taxon>
        <taxon>Schistocephalus</taxon>
    </lineage>
</organism>
<evidence type="ECO:0000313" key="4">
    <source>
        <dbReference type="EMBL" id="JAP41461.1"/>
    </source>
</evidence>
<dbReference type="SMART" id="SM00324">
    <property type="entry name" value="RhoGAP"/>
    <property type="match status" value="1"/>
</dbReference>
<keyword evidence="1" id="KW-0343">GTPase activation</keyword>